<dbReference type="SUPFAM" id="SSF51306">
    <property type="entry name" value="LexA/Signal peptidase"/>
    <property type="match status" value="1"/>
</dbReference>
<proteinExistence type="predicted"/>
<evidence type="ECO:0000256" key="2">
    <source>
        <dbReference type="ARBA" id="ARBA00022705"/>
    </source>
</evidence>
<evidence type="ECO:0000256" key="8">
    <source>
        <dbReference type="ARBA" id="ARBA00023204"/>
    </source>
</evidence>
<keyword evidence="2" id="KW-0235">DNA replication</keyword>
<accession>A0A1F8EVM8</accession>
<feature type="domain" description="Peptidase S24/S26A/S26B/S26C" evidence="10">
    <location>
        <begin position="76"/>
        <end position="150"/>
    </location>
</feature>
<protein>
    <submittedName>
        <fullName evidence="12">Repressor LexA</fullName>
    </submittedName>
</protein>
<evidence type="ECO:0000256" key="1">
    <source>
        <dbReference type="ARBA" id="ARBA00022491"/>
    </source>
</evidence>
<evidence type="ECO:0000259" key="11">
    <source>
        <dbReference type="Pfam" id="PF01726"/>
    </source>
</evidence>
<dbReference type="NCBIfam" id="TIGR00498">
    <property type="entry name" value="lexA"/>
    <property type="match status" value="1"/>
</dbReference>
<dbReference type="GO" id="GO:0006508">
    <property type="term" value="P:proteolysis"/>
    <property type="evidence" value="ECO:0007669"/>
    <property type="project" value="InterPro"/>
</dbReference>
<dbReference type="InterPro" id="IPR050077">
    <property type="entry name" value="LexA_repressor"/>
</dbReference>
<dbReference type="InterPro" id="IPR036390">
    <property type="entry name" value="WH_DNA-bd_sf"/>
</dbReference>
<dbReference type="SUPFAM" id="SSF46785">
    <property type="entry name" value="Winged helix' DNA-binding domain"/>
    <property type="match status" value="1"/>
</dbReference>
<evidence type="ECO:0000256" key="4">
    <source>
        <dbReference type="ARBA" id="ARBA00022801"/>
    </source>
</evidence>
<dbReference type="STRING" id="1802669.A2746_00005"/>
<keyword evidence="6" id="KW-0238">DNA-binding</keyword>
<keyword evidence="3" id="KW-0227">DNA damage</keyword>
<dbReference type="GO" id="GO:0009432">
    <property type="term" value="P:SOS response"/>
    <property type="evidence" value="ECO:0007669"/>
    <property type="project" value="UniProtKB-KW"/>
</dbReference>
<dbReference type="Gene3D" id="1.10.10.10">
    <property type="entry name" value="Winged helix-like DNA-binding domain superfamily/Winged helix DNA-binding domain"/>
    <property type="match status" value="1"/>
</dbReference>
<comment type="caution">
    <text evidence="12">The sequence shown here is derived from an EMBL/GenBank/DDBJ whole genome shotgun (WGS) entry which is preliminary data.</text>
</comment>
<feature type="domain" description="LexA repressor DNA-binding" evidence="11">
    <location>
        <begin position="2"/>
        <end position="62"/>
    </location>
</feature>
<dbReference type="GO" id="GO:0045892">
    <property type="term" value="P:negative regulation of DNA-templated transcription"/>
    <property type="evidence" value="ECO:0007669"/>
    <property type="project" value="InterPro"/>
</dbReference>
<sequence>MITKKQKQVFDFVKEYNVKHDYAPSLEEIKKKFKLASVSTAHYYISKLKDAGFLNKEHNQPRSVVLRNREIMVKIPFLGIIAAGEPIEVIENRETIAIPKSRLPRSGEVYALRVQGDSMIDEGVNDGDTILINKQNTAENGDRVVALLNG</sequence>
<evidence type="ECO:0000256" key="9">
    <source>
        <dbReference type="ARBA" id="ARBA00023236"/>
    </source>
</evidence>
<reference evidence="12 13" key="1">
    <citation type="journal article" date="2016" name="Nat. Commun.">
        <title>Thousands of microbial genomes shed light on interconnected biogeochemical processes in an aquifer system.</title>
        <authorList>
            <person name="Anantharaman K."/>
            <person name="Brown C.T."/>
            <person name="Hug L.A."/>
            <person name="Sharon I."/>
            <person name="Castelle C.J."/>
            <person name="Probst A.J."/>
            <person name="Thomas B.C."/>
            <person name="Singh A."/>
            <person name="Wilkins M.J."/>
            <person name="Karaoz U."/>
            <person name="Brodie E.L."/>
            <person name="Williams K.H."/>
            <person name="Hubbard S.S."/>
            <person name="Banfield J.F."/>
        </authorList>
    </citation>
    <scope>NUCLEOTIDE SEQUENCE [LARGE SCALE GENOMIC DNA]</scope>
</reference>
<evidence type="ECO:0000256" key="5">
    <source>
        <dbReference type="ARBA" id="ARBA00023015"/>
    </source>
</evidence>
<keyword evidence="5" id="KW-0805">Transcription regulation</keyword>
<keyword evidence="8" id="KW-0234">DNA repair</keyword>
<dbReference type="PANTHER" id="PTHR33516">
    <property type="entry name" value="LEXA REPRESSOR"/>
    <property type="match status" value="1"/>
</dbReference>
<dbReference type="Pfam" id="PF00717">
    <property type="entry name" value="Peptidase_S24"/>
    <property type="match status" value="1"/>
</dbReference>
<evidence type="ECO:0000313" key="12">
    <source>
        <dbReference type="EMBL" id="OGN04568.1"/>
    </source>
</evidence>
<dbReference type="EMBL" id="MGJJ01000022">
    <property type="protein sequence ID" value="OGN04568.1"/>
    <property type="molecule type" value="Genomic_DNA"/>
</dbReference>
<dbReference type="Gene3D" id="2.10.109.10">
    <property type="entry name" value="Umud Fragment, subunit A"/>
    <property type="match status" value="1"/>
</dbReference>
<keyword evidence="9" id="KW-0742">SOS response</keyword>
<dbReference type="GO" id="GO:0003677">
    <property type="term" value="F:DNA binding"/>
    <property type="evidence" value="ECO:0007669"/>
    <property type="project" value="UniProtKB-KW"/>
</dbReference>
<dbReference type="Pfam" id="PF01726">
    <property type="entry name" value="LexA_DNA_bind"/>
    <property type="match status" value="1"/>
</dbReference>
<dbReference type="InterPro" id="IPR006200">
    <property type="entry name" value="LexA"/>
</dbReference>
<feature type="non-terminal residue" evidence="12">
    <location>
        <position position="150"/>
    </location>
</feature>
<dbReference type="InterPro" id="IPR015927">
    <property type="entry name" value="Peptidase_S24_S26A/B/C"/>
</dbReference>
<dbReference type="InterPro" id="IPR039418">
    <property type="entry name" value="LexA-like"/>
</dbReference>
<evidence type="ECO:0000256" key="6">
    <source>
        <dbReference type="ARBA" id="ARBA00023125"/>
    </source>
</evidence>
<keyword evidence="4" id="KW-0378">Hydrolase</keyword>
<dbReference type="PANTHER" id="PTHR33516:SF2">
    <property type="entry name" value="LEXA REPRESSOR-RELATED"/>
    <property type="match status" value="1"/>
</dbReference>
<evidence type="ECO:0000313" key="13">
    <source>
        <dbReference type="Proteomes" id="UP000177419"/>
    </source>
</evidence>
<evidence type="ECO:0000256" key="7">
    <source>
        <dbReference type="ARBA" id="ARBA00023163"/>
    </source>
</evidence>
<gene>
    <name evidence="12" type="ORF">A2746_00005</name>
</gene>
<keyword evidence="7" id="KW-0804">Transcription</keyword>
<keyword evidence="1" id="KW-0678">Repressor</keyword>
<organism evidence="12 13">
    <name type="scientific">Candidatus Yanofskybacteria bacterium RIFCSPHIGHO2_01_FULL_44_22</name>
    <dbReference type="NCBI Taxonomy" id="1802669"/>
    <lineage>
        <taxon>Bacteria</taxon>
        <taxon>Candidatus Yanofskyibacteriota</taxon>
    </lineage>
</organism>
<name>A0A1F8EVM8_9BACT</name>
<dbReference type="GO" id="GO:0004252">
    <property type="term" value="F:serine-type endopeptidase activity"/>
    <property type="evidence" value="ECO:0007669"/>
    <property type="project" value="InterPro"/>
</dbReference>
<dbReference type="AlphaFoldDB" id="A0A1F8EVM8"/>
<dbReference type="CDD" id="cd06529">
    <property type="entry name" value="S24_LexA-like"/>
    <property type="match status" value="1"/>
</dbReference>
<dbReference type="InterPro" id="IPR036388">
    <property type="entry name" value="WH-like_DNA-bd_sf"/>
</dbReference>
<dbReference type="InterPro" id="IPR036286">
    <property type="entry name" value="LexA/Signal_pep-like_sf"/>
</dbReference>
<evidence type="ECO:0000256" key="3">
    <source>
        <dbReference type="ARBA" id="ARBA00022763"/>
    </source>
</evidence>
<dbReference type="GO" id="GO:0006260">
    <property type="term" value="P:DNA replication"/>
    <property type="evidence" value="ECO:0007669"/>
    <property type="project" value="UniProtKB-KW"/>
</dbReference>
<dbReference type="GO" id="GO:0006281">
    <property type="term" value="P:DNA repair"/>
    <property type="evidence" value="ECO:0007669"/>
    <property type="project" value="UniProtKB-KW"/>
</dbReference>
<evidence type="ECO:0000259" key="10">
    <source>
        <dbReference type="Pfam" id="PF00717"/>
    </source>
</evidence>
<dbReference type="Proteomes" id="UP000177419">
    <property type="component" value="Unassembled WGS sequence"/>
</dbReference>
<dbReference type="InterPro" id="IPR006199">
    <property type="entry name" value="LexA_DNA-bd_dom"/>
</dbReference>